<sequence>MAPPAKRQKPNASHDHYDLTEAMSSYPDFFRALNTILKDGLSEDKVPVLWPFLQSIASAVSHIPSSALGPSYQPSKLTLQQVTEKLDIDFNERKREYMWALTEDQLKQSARKPLSSWAATAIEKVADSPALSNFRREASIRTLFDILLADRLDQLDDSGANNKLCVGYEVPMTATVKQERGGGTISGKADWSLGYMVDTTRLEQMLVVIEAKSAVQADNMAQILAYLFAVQDARVKSKKASTAVFGVLTDFADFRFVVLRETGKAMQSESLSWAMRSDQVVAFLDSILLDAIKSSPHTTPQKMANSTIKHFDDHLKMTYDIHGEESAASGGEDEDVTFDVIEVDGVSVLISHQANRSDDSRSSLKPIDC</sequence>
<dbReference type="OrthoDB" id="4185608at2759"/>
<protein>
    <submittedName>
        <fullName evidence="1">Uncharacterized protein</fullName>
    </submittedName>
</protein>
<organism evidence="1 2">
    <name type="scientific">Helicocarpus griseus UAMH5409</name>
    <dbReference type="NCBI Taxonomy" id="1447875"/>
    <lineage>
        <taxon>Eukaryota</taxon>
        <taxon>Fungi</taxon>
        <taxon>Dikarya</taxon>
        <taxon>Ascomycota</taxon>
        <taxon>Pezizomycotina</taxon>
        <taxon>Eurotiomycetes</taxon>
        <taxon>Eurotiomycetidae</taxon>
        <taxon>Onygenales</taxon>
        <taxon>Ajellomycetaceae</taxon>
        <taxon>Helicocarpus</taxon>
    </lineage>
</organism>
<evidence type="ECO:0000313" key="2">
    <source>
        <dbReference type="Proteomes" id="UP000223968"/>
    </source>
</evidence>
<name>A0A2B7WI76_9EURO</name>
<gene>
    <name evidence="1" type="ORF">AJ79_09658</name>
</gene>
<accession>A0A2B7WI76</accession>
<keyword evidence="2" id="KW-1185">Reference proteome</keyword>
<proteinExistence type="predicted"/>
<dbReference type="STRING" id="1447875.A0A2B7WI76"/>
<dbReference type="AlphaFoldDB" id="A0A2B7WI76"/>
<dbReference type="Proteomes" id="UP000223968">
    <property type="component" value="Unassembled WGS sequence"/>
</dbReference>
<evidence type="ECO:0000313" key="1">
    <source>
        <dbReference type="EMBL" id="PGG96258.1"/>
    </source>
</evidence>
<comment type="caution">
    <text evidence="1">The sequence shown here is derived from an EMBL/GenBank/DDBJ whole genome shotgun (WGS) entry which is preliminary data.</text>
</comment>
<reference evidence="1 2" key="1">
    <citation type="submission" date="2017-10" db="EMBL/GenBank/DDBJ databases">
        <title>Comparative genomics in systemic dimorphic fungi from Ajellomycetaceae.</title>
        <authorList>
            <person name="Munoz J.F."/>
            <person name="Mcewen J.G."/>
            <person name="Clay O.K."/>
            <person name="Cuomo C.A."/>
        </authorList>
    </citation>
    <scope>NUCLEOTIDE SEQUENCE [LARGE SCALE GENOMIC DNA]</scope>
    <source>
        <strain evidence="1 2">UAMH5409</strain>
    </source>
</reference>
<dbReference type="EMBL" id="PDNB01000288">
    <property type="protein sequence ID" value="PGG96258.1"/>
    <property type="molecule type" value="Genomic_DNA"/>
</dbReference>